<dbReference type="InterPro" id="IPR036026">
    <property type="entry name" value="Seven-hairpin_glycosidases"/>
</dbReference>
<evidence type="ECO:0000256" key="14">
    <source>
        <dbReference type="SAM" id="Phobius"/>
    </source>
</evidence>
<protein>
    <recommendedName>
        <fullName evidence="12">alpha-1,2-Mannosidase</fullName>
        <ecNumber evidence="12">3.2.1.-</ecNumber>
    </recommendedName>
</protein>
<sequence>MVSGGFVHSSQNDHTQQGLDWRASTTRSSGNLGGYGFASKSNGNANNNGSAGGAGLGKMNSFFGGKKSRELPVYKDKPYFQPRRTGPSRTASRVVYMVVACFMMVLLYVFWGGSGSPAAVGPVGETGENLWKWVQTFDAEDEGASSTKVNWEERREKVKDVFTISWDSYEKYGWGYDEYKPVSQKGRNMVQGGMGWIIVDALDTMILMNLTSRVQHARHWIHNSLRYDQDHDVNTFETTIRMLGGLLSAHYLSTTYPNLAPITDDDPGAPGEDLYIEKATDLADRLLGAFESPSGVPYASINLNTSRGIPSHADGGASSTAEATTVQLEFKYLAKLTGESEYWEAVEHVMEVVDNNQAEDGLVPIFIYADSGKFRGNNIRLGSRGDSYYEYLIKQYLQTSEGEPIYKEMWDETLTGISKHLITCTKNGKMVVLAERPDGLDRSLSAKMDHLVCFMPGTIALGATHGQLLAKARQSSSWSRRQDEEILLARELMKTCWATYLATATGLAPEITYFKTDSSPPMLSDVYPNSALLRPPESSKDSSYTPKELDLISAPLEDKNPRLPQLQRPETVESLLYMYRITGDEQYREWGWQMFKSFVKYTAVVEKVTPSDHKGDESTQLHVIDNDGESHPSYRIVGFTSLSDANIDPPVMRDNMESFWMAETLKYFYLLFSDRDFIPLEDVLFLNGPKNQQENHQQQLETASGMRFVHSVNPPNYESVIHPQANASGGIQINHTENGTQVITVSRHVCAESVPESSVTEDCEGNDADTVNSEGKTEDNEDDISNQKQQEQRREEANSRSTSKSVIPRSMSSAVVQNNAGEGIQVNTIFHSGTGYHFMGCQFNEKNESLLLNESGIPEGPPGDIPRG</sequence>
<evidence type="ECO:0000256" key="6">
    <source>
        <dbReference type="ARBA" id="ARBA00022837"/>
    </source>
</evidence>
<evidence type="ECO:0000256" key="10">
    <source>
        <dbReference type="PIRSR" id="PIRSR601382-1"/>
    </source>
</evidence>
<evidence type="ECO:0000256" key="9">
    <source>
        <dbReference type="ARBA" id="ARBA00048605"/>
    </source>
</evidence>
<dbReference type="PRINTS" id="PR00747">
    <property type="entry name" value="GLYHDRLASE47"/>
</dbReference>
<accession>A0A093VHE4</accession>
<dbReference type="GO" id="GO:0005509">
    <property type="term" value="F:calcium ion binding"/>
    <property type="evidence" value="ECO:0007669"/>
    <property type="project" value="InterPro"/>
</dbReference>
<feature type="region of interest" description="Disordered" evidence="13">
    <location>
        <begin position="1"/>
        <end position="25"/>
    </location>
</feature>
<keyword evidence="5 12" id="KW-0378">Hydrolase</keyword>
<evidence type="ECO:0000313" key="15">
    <source>
        <dbReference type="EMBL" id="KFX46131.1"/>
    </source>
</evidence>
<comment type="catalytic activity">
    <reaction evidence="9">
        <text>N(4)-(alpha-D-Man-(1-&gt;2)-alpha-D-Man-(1-&gt;2)-alpha-D-Man-(1-&gt;3)-[alpha-D-Man-(1-&gt;2)-alpha-D-Man-(1-&gt;3)-[alpha-D-Man-(1-&gt;2)-alpha-D-Man-(1-&gt;6)]-alpha-D-Man-(1-&gt;6)]-beta-D-Man-(1-&gt;4)-beta-D-GlcNAc-(1-&gt;4)-beta-D-GlcNAc)-L-asparaginyl-[protein] (N-glucan mannose isomer 9A1,2,3B1,2,3) + 4 H2O = N(4)-(alpha-D-Man-(1-&gt;3)-[alpha-D-Man-(1-&gt;3)-[alpha-D-Man-(1-&gt;6)]-alpha-D-Man-(1-&gt;6)]-beta-D-Man-(1-&gt;4)-beta-D-GlcNAc-(1-&gt;4)-beta-D-GlcNAc)-L-asparaginyl-[protein] (N-glucan mannose isomer 5A1,2) + 4 beta-D-mannose</text>
        <dbReference type="Rhea" id="RHEA:56008"/>
        <dbReference type="Rhea" id="RHEA-COMP:14356"/>
        <dbReference type="Rhea" id="RHEA-COMP:14367"/>
        <dbReference type="ChEBI" id="CHEBI:15377"/>
        <dbReference type="ChEBI" id="CHEBI:28563"/>
        <dbReference type="ChEBI" id="CHEBI:59087"/>
        <dbReference type="ChEBI" id="CHEBI:139493"/>
        <dbReference type="EC" id="3.2.1.113"/>
    </reaction>
</comment>
<feature type="compositionally biased region" description="Polar residues" evidence="13">
    <location>
        <begin position="8"/>
        <end position="25"/>
    </location>
</feature>
<evidence type="ECO:0000256" key="11">
    <source>
        <dbReference type="PIRSR" id="PIRSR601382-3"/>
    </source>
</evidence>
<dbReference type="PANTHER" id="PTHR11742:SF55">
    <property type="entry name" value="ENDOPLASMIC RETICULUM MANNOSYL-OLIGOSACCHARIDE 1,2-ALPHA-MANNOSIDASE"/>
    <property type="match status" value="1"/>
</dbReference>
<organism evidence="15">
    <name type="scientific">Talaromyces marneffei PM1</name>
    <dbReference type="NCBI Taxonomy" id="1077442"/>
    <lineage>
        <taxon>Eukaryota</taxon>
        <taxon>Fungi</taxon>
        <taxon>Dikarya</taxon>
        <taxon>Ascomycota</taxon>
        <taxon>Pezizomycotina</taxon>
        <taxon>Eurotiomycetes</taxon>
        <taxon>Eurotiomycetidae</taxon>
        <taxon>Eurotiales</taxon>
        <taxon>Trichocomaceae</taxon>
        <taxon>Talaromyces</taxon>
        <taxon>Talaromyces sect. Talaromyces</taxon>
    </lineage>
</organism>
<feature type="active site" description="Proton donor" evidence="10">
    <location>
        <position position="237"/>
    </location>
</feature>
<evidence type="ECO:0000256" key="2">
    <source>
        <dbReference type="ARBA" id="ARBA00004922"/>
    </source>
</evidence>
<evidence type="ECO:0000256" key="8">
    <source>
        <dbReference type="ARBA" id="ARBA00047669"/>
    </source>
</evidence>
<feature type="compositionally biased region" description="Polar residues" evidence="13">
    <location>
        <begin position="799"/>
        <end position="810"/>
    </location>
</feature>
<comment type="caution">
    <text evidence="15">The sequence shown here is derived from an EMBL/GenBank/DDBJ whole genome shotgun (WGS) entry which is preliminary data.</text>
</comment>
<dbReference type="InterPro" id="IPR050749">
    <property type="entry name" value="Glycosyl_Hydrolase_47"/>
</dbReference>
<dbReference type="SUPFAM" id="SSF48225">
    <property type="entry name" value="Seven-hairpin glycosidases"/>
    <property type="match status" value="1"/>
</dbReference>
<dbReference type="GO" id="GO:0016020">
    <property type="term" value="C:membrane"/>
    <property type="evidence" value="ECO:0007669"/>
    <property type="project" value="InterPro"/>
</dbReference>
<keyword evidence="4" id="KW-0479">Metal-binding</keyword>
<proteinExistence type="inferred from homology"/>
<evidence type="ECO:0000256" key="12">
    <source>
        <dbReference type="RuleBase" id="RU361193"/>
    </source>
</evidence>
<evidence type="ECO:0000256" key="7">
    <source>
        <dbReference type="ARBA" id="ARBA00023157"/>
    </source>
</evidence>
<dbReference type="EMBL" id="JPOX01000020">
    <property type="protein sequence ID" value="KFX46131.1"/>
    <property type="molecule type" value="Genomic_DNA"/>
</dbReference>
<evidence type="ECO:0000256" key="4">
    <source>
        <dbReference type="ARBA" id="ARBA00022723"/>
    </source>
</evidence>
<reference key="1">
    <citation type="journal article" date="2014" name="PLoS Genet.">
        <title>Signature Gene Expression Reveals Novel Clues to the Molecular Mechanisms of Dimorphic Transition in Penicillium marneffei.</title>
        <authorList>
            <person name="Yang E."/>
            <person name="Wang G."/>
            <person name="Cai J."/>
            <person name="Woo P.C."/>
            <person name="Lau S.K."/>
            <person name="Yuen K.-Y."/>
            <person name="Chow W.-N."/>
            <person name="Lin X."/>
        </authorList>
    </citation>
    <scope>NUCLEOTIDE SEQUENCE [LARGE SCALE GENOMIC DNA]</scope>
    <source>
        <strain>PM1</strain>
    </source>
</reference>
<dbReference type="EC" id="3.2.1.-" evidence="12"/>
<comment type="catalytic activity">
    <reaction evidence="8">
        <text>N(4)-(alpha-D-Man-(1-&gt;2)-alpha-D-Man-(1-&gt;2)-alpha-D-Man-(1-&gt;3)-[alpha-D-Man-(1-&gt;3)-[alpha-D-Man-(1-&gt;2)-alpha-D-Man-(1-&gt;6)]-alpha-D-Man-(1-&gt;6)]-beta-D-Man-(1-&gt;4)-beta-D-GlcNAc-(1-&gt;4)-beta-D-GlcNAc)-L-asparaginyl-[protein] (N-glucan mannose isomer 8A1,2,3B1,3) + 3 H2O = N(4)-(alpha-D-Man-(1-&gt;3)-[alpha-D-Man-(1-&gt;3)-[alpha-D-Man-(1-&gt;6)]-alpha-D-Man-(1-&gt;6)]-beta-D-Man-(1-&gt;4)-beta-D-GlcNAc-(1-&gt;4)-beta-D-GlcNAc)-L-asparaginyl-[protein] (N-glucan mannose isomer 5A1,2) + 3 beta-D-mannose</text>
        <dbReference type="Rhea" id="RHEA:56028"/>
        <dbReference type="Rhea" id="RHEA-COMP:14358"/>
        <dbReference type="Rhea" id="RHEA-COMP:14367"/>
        <dbReference type="ChEBI" id="CHEBI:15377"/>
        <dbReference type="ChEBI" id="CHEBI:28563"/>
        <dbReference type="ChEBI" id="CHEBI:59087"/>
        <dbReference type="ChEBI" id="CHEBI:60628"/>
        <dbReference type="EC" id="3.2.1.113"/>
    </reaction>
</comment>
<dbReference type="InterPro" id="IPR001382">
    <property type="entry name" value="Glyco_hydro_47"/>
</dbReference>
<dbReference type="GO" id="GO:0036503">
    <property type="term" value="P:ERAD pathway"/>
    <property type="evidence" value="ECO:0007669"/>
    <property type="project" value="UniProtKB-ARBA"/>
</dbReference>
<comment type="pathway">
    <text evidence="2">Protein modification; protein glycosylation.</text>
</comment>
<feature type="active site" description="Proton donor" evidence="10">
    <location>
        <position position="510"/>
    </location>
</feature>
<evidence type="ECO:0000256" key="1">
    <source>
        <dbReference type="ARBA" id="ARBA00001913"/>
    </source>
</evidence>
<dbReference type="GO" id="GO:0005783">
    <property type="term" value="C:endoplasmic reticulum"/>
    <property type="evidence" value="ECO:0007669"/>
    <property type="project" value="TreeGrafter"/>
</dbReference>
<reference evidence="15" key="2">
    <citation type="journal article" date="2014" name="PLoS Genet.">
        <title>Signature gene expression reveals novel clues to the molecular mechanisms of dimorphic transition in Penicillium marneffei.</title>
        <authorList>
            <person name="Yang E."/>
            <person name="Wang G."/>
            <person name="Cai J."/>
            <person name="Woo P.C."/>
            <person name="Lau S.K."/>
            <person name="Yuen K.-Y."/>
            <person name="Chow W.-N."/>
            <person name="Lin X."/>
        </authorList>
    </citation>
    <scope>NUCLEOTIDE SEQUENCE</scope>
    <source>
        <strain evidence="15">PM1</strain>
    </source>
</reference>
<keyword evidence="14" id="KW-1133">Transmembrane helix</keyword>
<dbReference type="GO" id="GO:0005975">
    <property type="term" value="P:carbohydrate metabolic process"/>
    <property type="evidence" value="ECO:0007669"/>
    <property type="project" value="InterPro"/>
</dbReference>
<keyword evidence="7 11" id="KW-1015">Disulfide bond</keyword>
<dbReference type="HOGENOM" id="CLU_003818_3_0_1"/>
<comment type="similarity">
    <text evidence="3 12">Belongs to the glycosyl hydrolase 47 family.</text>
</comment>
<dbReference type="PANTHER" id="PTHR11742">
    <property type="entry name" value="MANNOSYL-OLIGOSACCHARIDE ALPHA-1,2-MANNOSIDASE-RELATED"/>
    <property type="match status" value="1"/>
</dbReference>
<dbReference type="InterPro" id="IPR012341">
    <property type="entry name" value="6hp_glycosidase-like_sf"/>
</dbReference>
<feature type="active site" evidence="10">
    <location>
        <position position="386"/>
    </location>
</feature>
<keyword evidence="14" id="KW-0812">Transmembrane</keyword>
<feature type="transmembrane region" description="Helical" evidence="14">
    <location>
        <begin position="94"/>
        <end position="111"/>
    </location>
</feature>
<dbReference type="AlphaFoldDB" id="A0A093VHE4"/>
<feature type="disulfide bond" evidence="11">
    <location>
        <begin position="453"/>
        <end position="496"/>
    </location>
</feature>
<feature type="active site" description="Proton donor" evidence="10">
    <location>
        <position position="570"/>
    </location>
</feature>
<dbReference type="eggNOG" id="KOG2431">
    <property type="taxonomic scope" value="Eukaryota"/>
</dbReference>
<feature type="region of interest" description="Disordered" evidence="13">
    <location>
        <begin position="755"/>
        <end position="810"/>
    </location>
</feature>
<dbReference type="Gene3D" id="1.50.10.10">
    <property type="match status" value="1"/>
</dbReference>
<keyword evidence="12" id="KW-0326">Glycosidase</keyword>
<dbReference type="GO" id="GO:0004571">
    <property type="term" value="F:mannosyl-oligosaccharide 1,2-alpha-mannosidase activity"/>
    <property type="evidence" value="ECO:0007669"/>
    <property type="project" value="UniProtKB-EC"/>
</dbReference>
<comment type="cofactor">
    <cofactor evidence="1">
        <name>Ca(2+)</name>
        <dbReference type="ChEBI" id="CHEBI:29108"/>
    </cofactor>
</comment>
<evidence type="ECO:0000256" key="3">
    <source>
        <dbReference type="ARBA" id="ARBA00007658"/>
    </source>
</evidence>
<name>A0A093VHE4_TALMA</name>
<evidence type="ECO:0000256" key="13">
    <source>
        <dbReference type="SAM" id="MobiDB-lite"/>
    </source>
</evidence>
<dbReference type="Pfam" id="PF01532">
    <property type="entry name" value="Glyco_hydro_47"/>
    <property type="match status" value="1"/>
</dbReference>
<dbReference type="UniPathway" id="UPA00378"/>
<gene>
    <name evidence="15" type="ORF">GQ26_0201090</name>
</gene>
<evidence type="ECO:0000256" key="5">
    <source>
        <dbReference type="ARBA" id="ARBA00022801"/>
    </source>
</evidence>
<keyword evidence="6" id="KW-0106">Calcium</keyword>
<keyword evidence="14" id="KW-0472">Membrane</keyword>